<keyword evidence="1" id="KW-0732">Signal</keyword>
<gene>
    <name evidence="2" type="ORF">FSP39_019765</name>
</gene>
<feature type="chain" id="PRO_5041690001" evidence="1">
    <location>
        <begin position="20"/>
        <end position="375"/>
    </location>
</feature>
<accession>A0AA89BUL8</accession>
<reference evidence="2" key="1">
    <citation type="submission" date="2019-08" db="EMBL/GenBank/DDBJ databases">
        <title>The improved chromosome-level genome for the pearl oyster Pinctada fucata martensii using PacBio sequencing and Hi-C.</title>
        <authorList>
            <person name="Zheng Z."/>
        </authorList>
    </citation>
    <scope>NUCLEOTIDE SEQUENCE</scope>
    <source>
        <strain evidence="2">ZZ-2019</strain>
        <tissue evidence="2">Adductor muscle</tissue>
    </source>
</reference>
<evidence type="ECO:0000256" key="1">
    <source>
        <dbReference type="SAM" id="SignalP"/>
    </source>
</evidence>
<feature type="signal peptide" evidence="1">
    <location>
        <begin position="1"/>
        <end position="19"/>
    </location>
</feature>
<dbReference type="Proteomes" id="UP001186944">
    <property type="component" value="Unassembled WGS sequence"/>
</dbReference>
<protein>
    <submittedName>
        <fullName evidence="2">Uncharacterized protein</fullName>
    </submittedName>
</protein>
<proteinExistence type="predicted"/>
<keyword evidence="3" id="KW-1185">Reference proteome</keyword>
<dbReference type="AlphaFoldDB" id="A0AA89BUL8"/>
<name>A0AA89BUL8_PINIB</name>
<evidence type="ECO:0000313" key="2">
    <source>
        <dbReference type="EMBL" id="KAK3091419.1"/>
    </source>
</evidence>
<comment type="caution">
    <text evidence="2">The sequence shown here is derived from an EMBL/GenBank/DDBJ whole genome shotgun (WGS) entry which is preliminary data.</text>
</comment>
<organism evidence="2 3">
    <name type="scientific">Pinctada imbricata</name>
    <name type="common">Atlantic pearl-oyster</name>
    <name type="synonym">Pinctada martensii</name>
    <dbReference type="NCBI Taxonomy" id="66713"/>
    <lineage>
        <taxon>Eukaryota</taxon>
        <taxon>Metazoa</taxon>
        <taxon>Spiralia</taxon>
        <taxon>Lophotrochozoa</taxon>
        <taxon>Mollusca</taxon>
        <taxon>Bivalvia</taxon>
        <taxon>Autobranchia</taxon>
        <taxon>Pteriomorphia</taxon>
        <taxon>Pterioida</taxon>
        <taxon>Pterioidea</taxon>
        <taxon>Pteriidae</taxon>
        <taxon>Pinctada</taxon>
    </lineage>
</organism>
<dbReference type="EMBL" id="VSWD01000010">
    <property type="protein sequence ID" value="KAK3091419.1"/>
    <property type="molecule type" value="Genomic_DNA"/>
</dbReference>
<sequence length="375" mass="40530">MLLGHLLILICLRCFQTLAQTVLGGEAGLSFGPVMSGVVEQGTEWTGSGFSSSILPSMLSATDTADIPGLSSNLSPVSVSESSGNEFMTEFMVPPATTDQQTFSSGLTNFGGFENVQQSFGAPQSGFGTPRGSVNLQFGQPVEQFGQTVEQSTLMGQTVEQFGQTVEQVGQIAEQSTLFGQTAGQFGQTVGQFGQRVNQPTGLEMTNQVPLNPPPSPSESNMTFQSAFPGLDAVTVPDYGNDSWFTFLKAVLDRSIPNPPSLTRNTAPIAEPVPRRTSDLPRGSSPIYLISARGGPAYVPFILPEQNHPIYVPFSRETRELMYPYLPLYIPYPDAGINTADMSRRFVAYIPFQPDRFRNSREGAPLTLPSDVFSR</sequence>
<evidence type="ECO:0000313" key="3">
    <source>
        <dbReference type="Proteomes" id="UP001186944"/>
    </source>
</evidence>